<reference evidence="3 4" key="1">
    <citation type="submission" date="2024-05" db="EMBL/GenBank/DDBJ databases">
        <title>Haplotype-resolved chromosome-level genome assembly of Huyou (Citrus changshanensis).</title>
        <authorList>
            <person name="Miao C."/>
            <person name="Chen W."/>
            <person name="Wu Y."/>
            <person name="Wang L."/>
            <person name="Zhao S."/>
            <person name="Grierson D."/>
            <person name="Xu C."/>
            <person name="Chen K."/>
        </authorList>
    </citation>
    <scope>NUCLEOTIDE SEQUENCE [LARGE SCALE GENOMIC DNA]</scope>
    <source>
        <strain evidence="3">01-14</strain>
        <tissue evidence="3">Leaf</tissue>
    </source>
</reference>
<sequence length="519" mass="58276">MTINYLCRPKSYMKIPFCSLAKSKFNSYSFSSNLATKATTPKEKSKITLKESDLMYLFKKCSNARDVTQLHAQIIRSGQNQTLFVIGKIIVFCAVSEQGDMGYAASVFENIESPDGFLWNTMIRGFSKNCKPVKAFEYYKIMQENGFLSDNFTLSFLLKACGQLGSVFLGQQMHCSALKHGLDSHEFVRSALIHMYGMVKDIETASQLFEEIPEPELVAWNIIIDCHVGCGKYKEALNLFLRMFTSGIEPDEATILVTLSACSALGALDSGRWVHSCVDGTRLNGITTVANSLINMYAKCGAVEEAFELFNKMKGKNIISWNTMILALATHGHAIEALALFEKMFRDNLERPDDVTFLGVLCACSHGGMVDEGRRYFDIMCKEYHIKPTIRHYGCMVDILSRAGFVEEAYQLIRSMPMESNAIVWRTQLAACQLHGKVELGEKAWRYLSEFEPDRSSDYVVLANMYASAGQWNEVQRVRKSMQDMGIQKSEPGKSFIGTALDKRSDLGSVETCPHQGRQ</sequence>
<dbReference type="InterPro" id="IPR011990">
    <property type="entry name" value="TPR-like_helical_dom_sf"/>
</dbReference>
<dbReference type="Pfam" id="PF01535">
    <property type="entry name" value="PPR"/>
    <property type="match status" value="4"/>
</dbReference>
<accession>A0AAP0M5S5</accession>
<dbReference type="PANTHER" id="PTHR47926:SF391">
    <property type="entry name" value="TETRATRICOPEPTIDE-LIKE HELICAL DOMAIN SUPERFAMILY"/>
    <property type="match status" value="1"/>
</dbReference>
<dbReference type="NCBIfam" id="TIGR00756">
    <property type="entry name" value="PPR"/>
    <property type="match status" value="5"/>
</dbReference>
<proteinExistence type="predicted"/>
<evidence type="ECO:0000256" key="1">
    <source>
        <dbReference type="ARBA" id="ARBA00022737"/>
    </source>
</evidence>
<evidence type="ECO:0000313" key="3">
    <source>
        <dbReference type="EMBL" id="KAK9198644.1"/>
    </source>
</evidence>
<feature type="repeat" description="PPR" evidence="2">
    <location>
        <begin position="216"/>
        <end position="250"/>
    </location>
</feature>
<feature type="repeat" description="PPR" evidence="2">
    <location>
        <begin position="317"/>
        <end position="351"/>
    </location>
</feature>
<gene>
    <name evidence="3" type="ORF">WN944_013830</name>
</gene>
<evidence type="ECO:0000313" key="4">
    <source>
        <dbReference type="Proteomes" id="UP001428341"/>
    </source>
</evidence>
<keyword evidence="1" id="KW-0677">Repeat</keyword>
<dbReference type="Gene3D" id="1.25.40.10">
    <property type="entry name" value="Tetratricopeptide repeat domain"/>
    <property type="match status" value="3"/>
</dbReference>
<dbReference type="PANTHER" id="PTHR47926">
    <property type="entry name" value="PENTATRICOPEPTIDE REPEAT-CONTAINING PROTEIN"/>
    <property type="match status" value="1"/>
</dbReference>
<feature type="repeat" description="PPR" evidence="2">
    <location>
        <begin position="115"/>
        <end position="149"/>
    </location>
</feature>
<dbReference type="FunFam" id="1.25.40.10:FF:000470">
    <property type="entry name" value="Pentatricopeptide repeat-containing protein At5g66520"/>
    <property type="match status" value="1"/>
</dbReference>
<dbReference type="InterPro" id="IPR046960">
    <property type="entry name" value="PPR_At4g14850-like_plant"/>
</dbReference>
<dbReference type="InterPro" id="IPR002885">
    <property type="entry name" value="PPR_rpt"/>
</dbReference>
<dbReference type="EMBL" id="JBCGBO010000005">
    <property type="protein sequence ID" value="KAK9198644.1"/>
    <property type="molecule type" value="Genomic_DNA"/>
</dbReference>
<feature type="repeat" description="PPR" evidence="2">
    <location>
        <begin position="286"/>
        <end position="316"/>
    </location>
</feature>
<dbReference type="InterPro" id="IPR046848">
    <property type="entry name" value="E_motif"/>
</dbReference>
<protein>
    <recommendedName>
        <fullName evidence="5">Pentatricopeptide repeat-containing protein</fullName>
    </recommendedName>
</protein>
<dbReference type="Pfam" id="PF20431">
    <property type="entry name" value="E_motif"/>
    <property type="match status" value="1"/>
</dbReference>
<dbReference type="AlphaFoldDB" id="A0AAP0M5S5"/>
<dbReference type="FunFam" id="1.25.40.10:FF:000345">
    <property type="entry name" value="Pentatricopeptide repeat-containing protein"/>
    <property type="match status" value="1"/>
</dbReference>
<dbReference type="Pfam" id="PF13041">
    <property type="entry name" value="PPR_2"/>
    <property type="match status" value="2"/>
</dbReference>
<dbReference type="GO" id="GO:0009451">
    <property type="term" value="P:RNA modification"/>
    <property type="evidence" value="ECO:0007669"/>
    <property type="project" value="InterPro"/>
</dbReference>
<organism evidence="3 4">
    <name type="scientific">Citrus x changshan-huyou</name>
    <dbReference type="NCBI Taxonomy" id="2935761"/>
    <lineage>
        <taxon>Eukaryota</taxon>
        <taxon>Viridiplantae</taxon>
        <taxon>Streptophyta</taxon>
        <taxon>Embryophyta</taxon>
        <taxon>Tracheophyta</taxon>
        <taxon>Spermatophyta</taxon>
        <taxon>Magnoliopsida</taxon>
        <taxon>eudicotyledons</taxon>
        <taxon>Gunneridae</taxon>
        <taxon>Pentapetalae</taxon>
        <taxon>rosids</taxon>
        <taxon>malvids</taxon>
        <taxon>Sapindales</taxon>
        <taxon>Rutaceae</taxon>
        <taxon>Aurantioideae</taxon>
        <taxon>Citrus</taxon>
    </lineage>
</organism>
<dbReference type="GO" id="GO:0003723">
    <property type="term" value="F:RNA binding"/>
    <property type="evidence" value="ECO:0007669"/>
    <property type="project" value="InterPro"/>
</dbReference>
<comment type="caution">
    <text evidence="3">The sequence shown here is derived from an EMBL/GenBank/DDBJ whole genome shotgun (WGS) entry which is preliminary data.</text>
</comment>
<dbReference type="PROSITE" id="PS51375">
    <property type="entry name" value="PPR"/>
    <property type="match status" value="4"/>
</dbReference>
<evidence type="ECO:0000256" key="2">
    <source>
        <dbReference type="PROSITE-ProRule" id="PRU00708"/>
    </source>
</evidence>
<dbReference type="Proteomes" id="UP001428341">
    <property type="component" value="Unassembled WGS sequence"/>
</dbReference>
<evidence type="ECO:0008006" key="5">
    <source>
        <dbReference type="Google" id="ProtNLM"/>
    </source>
</evidence>
<keyword evidence="4" id="KW-1185">Reference proteome</keyword>
<name>A0AAP0M5S5_9ROSI</name>